<comment type="cofactor">
    <cofactor evidence="1">
        <name>Zn(2+)</name>
        <dbReference type="ChEBI" id="CHEBI:29105"/>
    </cofactor>
    <text evidence="1">Binds 1 zinc ion per subunit.</text>
</comment>
<comment type="cofactor">
    <cofactor evidence="1">
        <name>Cu cation</name>
        <dbReference type="ChEBI" id="CHEBI:23378"/>
    </cofactor>
    <text evidence="1">Binds 1 copper ion per subunit.</text>
</comment>
<comment type="function">
    <text evidence="1">Destroys radicals which are normally produced within the cells and which are toxic to biological systems.</text>
</comment>
<keyword evidence="4" id="KW-1185">Reference proteome</keyword>
<evidence type="ECO:0000313" key="3">
    <source>
        <dbReference type="EMBL" id="VDD97900.1"/>
    </source>
</evidence>
<reference evidence="3 4" key="2">
    <citation type="submission" date="2018-10" db="EMBL/GenBank/DDBJ databases">
        <authorList>
            <consortium name="Pathogen Informatics"/>
        </authorList>
    </citation>
    <scope>NUCLEOTIDE SEQUENCE [LARGE SCALE GENOMIC DNA]</scope>
</reference>
<organism evidence="5">
    <name type="scientific">Enterobius vermicularis</name>
    <name type="common">Human pinworm</name>
    <dbReference type="NCBI Taxonomy" id="51028"/>
    <lineage>
        <taxon>Eukaryota</taxon>
        <taxon>Metazoa</taxon>
        <taxon>Ecdysozoa</taxon>
        <taxon>Nematoda</taxon>
        <taxon>Chromadorea</taxon>
        <taxon>Rhabditida</taxon>
        <taxon>Spirurina</taxon>
        <taxon>Oxyuridomorpha</taxon>
        <taxon>Oxyuroidea</taxon>
        <taxon>Oxyuridae</taxon>
        <taxon>Enterobius</taxon>
    </lineage>
</organism>
<dbReference type="SUPFAM" id="SSF49329">
    <property type="entry name" value="Cu,Zn superoxide dismutase-like"/>
    <property type="match status" value="1"/>
</dbReference>
<dbReference type="Proteomes" id="UP000274131">
    <property type="component" value="Unassembled WGS sequence"/>
</dbReference>
<evidence type="ECO:0000313" key="5">
    <source>
        <dbReference type="WBParaSite" id="EVEC_0001351701-mRNA-1"/>
    </source>
</evidence>
<evidence type="ECO:0000313" key="4">
    <source>
        <dbReference type="Proteomes" id="UP000274131"/>
    </source>
</evidence>
<dbReference type="Pfam" id="PF00080">
    <property type="entry name" value="Sod_Cu"/>
    <property type="match status" value="1"/>
</dbReference>
<dbReference type="GO" id="GO:0004784">
    <property type="term" value="F:superoxide dismutase activity"/>
    <property type="evidence" value="ECO:0007669"/>
    <property type="project" value="UniProtKB-EC"/>
</dbReference>
<accession>A0A0N4VR55</accession>
<comment type="catalytic activity">
    <reaction evidence="1">
        <text>2 superoxide + 2 H(+) = H2O2 + O2</text>
        <dbReference type="Rhea" id="RHEA:20696"/>
        <dbReference type="ChEBI" id="CHEBI:15378"/>
        <dbReference type="ChEBI" id="CHEBI:15379"/>
        <dbReference type="ChEBI" id="CHEBI:16240"/>
        <dbReference type="ChEBI" id="CHEBI:18421"/>
        <dbReference type="EC" id="1.15.1.1"/>
    </reaction>
</comment>
<dbReference type="InterPro" id="IPR018152">
    <property type="entry name" value="SOD_Cu/Zn_BS"/>
</dbReference>
<dbReference type="OrthoDB" id="2015551at2759"/>
<gene>
    <name evidence="3" type="ORF">EVEC_LOCUS12651</name>
</gene>
<dbReference type="InterPro" id="IPR001424">
    <property type="entry name" value="SOD_Cu_Zn_dom"/>
</dbReference>
<comment type="similarity">
    <text evidence="1">Belongs to the Cu-Zn superoxide dismutase family.</text>
</comment>
<dbReference type="EC" id="1.15.1.1" evidence="1"/>
<dbReference type="AlphaFoldDB" id="A0A0N4VR55"/>
<feature type="domain" description="Superoxide dismutase copper/zinc binding" evidence="2">
    <location>
        <begin position="2"/>
        <end position="51"/>
    </location>
</feature>
<dbReference type="Gene3D" id="2.60.40.200">
    <property type="entry name" value="Superoxide dismutase, copper/zinc binding domain"/>
    <property type="match status" value="1"/>
</dbReference>
<protein>
    <recommendedName>
        <fullName evidence="1">Superoxide dismutase [Cu-Zn]</fullName>
        <ecNumber evidence="1">1.15.1.1</ecNumber>
    </recommendedName>
</protein>
<keyword evidence="1" id="KW-0186">Copper</keyword>
<sequence>MEDQMVALHGPFSIIGRSLVIHERADDLGKGNSEASRTTGDAGARIACGLIGIIEEADHPLTNSFSSNTASGWNLAFIVVYVVEQ</sequence>
<dbReference type="PROSITE" id="PS00332">
    <property type="entry name" value="SOD_CU_ZN_2"/>
    <property type="match status" value="1"/>
</dbReference>
<keyword evidence="1" id="KW-0560">Oxidoreductase</keyword>
<name>A0A0N4VR55_ENTVE</name>
<keyword evidence="1" id="KW-0862">Zinc</keyword>
<dbReference type="InterPro" id="IPR024134">
    <property type="entry name" value="SOD_Cu/Zn_/chaperone"/>
</dbReference>
<evidence type="ECO:0000256" key="1">
    <source>
        <dbReference type="RuleBase" id="RU000393"/>
    </source>
</evidence>
<dbReference type="STRING" id="51028.A0A0N4VR55"/>
<dbReference type="InterPro" id="IPR036423">
    <property type="entry name" value="SOD-like_Cu/Zn_dom_sf"/>
</dbReference>
<evidence type="ECO:0000259" key="2">
    <source>
        <dbReference type="Pfam" id="PF00080"/>
    </source>
</evidence>
<reference evidence="5" key="1">
    <citation type="submission" date="2017-02" db="UniProtKB">
        <authorList>
            <consortium name="WormBaseParasite"/>
        </authorList>
    </citation>
    <scope>IDENTIFICATION</scope>
</reference>
<dbReference type="PRINTS" id="PR00068">
    <property type="entry name" value="CUZNDISMTASE"/>
</dbReference>
<dbReference type="EMBL" id="UXUI01015733">
    <property type="protein sequence ID" value="VDD97900.1"/>
    <property type="molecule type" value="Genomic_DNA"/>
</dbReference>
<dbReference type="WBParaSite" id="EVEC_0001351701-mRNA-1">
    <property type="protein sequence ID" value="EVEC_0001351701-mRNA-1"/>
    <property type="gene ID" value="EVEC_0001351701"/>
</dbReference>
<keyword evidence="1" id="KW-0479">Metal-binding</keyword>
<proteinExistence type="inferred from homology"/>
<dbReference type="GO" id="GO:0005507">
    <property type="term" value="F:copper ion binding"/>
    <property type="evidence" value="ECO:0007669"/>
    <property type="project" value="InterPro"/>
</dbReference>
<dbReference type="PANTHER" id="PTHR10003">
    <property type="entry name" value="SUPEROXIDE DISMUTASE CU-ZN -RELATED"/>
    <property type="match status" value="1"/>
</dbReference>